<name>A0A812WM64_SYMPI</name>
<keyword evidence="3" id="KW-1185">Reference proteome</keyword>
<accession>A0A812WM64</accession>
<evidence type="ECO:0000313" key="3">
    <source>
        <dbReference type="Proteomes" id="UP000649617"/>
    </source>
</evidence>
<keyword evidence="1" id="KW-1133">Transmembrane helix</keyword>
<sequence length="383" mass="43397">PVECEDYDTYDLVDSTRQHCYVDRRLLGMGPDEKVAAVWNETQRHSLWSFLVFAIVYVLMLALLEWLLPDVMHAKAVRTVLYILVPGSLLAHLYFKLRSELQCLCVTTDTGRVIQLSRTPPTGLGLVCPHFYGGTDLRLDMFFVGKAVYVQLDMPLKPIWADWIRSWRRDPWRRGTVSVRGEHGLLQIRRTNGEAVVAYRAMSEMIEARRTKGLRAACLGLAEIFGITARDDLLLPDEELIWEWKLNCVGHFTDPFDYTSLLVITDSRLHVARARCPKPLSLRGLLLGPLTLGFRCMHLQEWLGHHAGLTISSLAHNSLESYATTRSRAPPFWPGLGPPIDGFGFVFMPKFTQVYPAVLILAATLPRAALCTATLFQPHRRSL</sequence>
<keyword evidence="1" id="KW-0472">Membrane</keyword>
<organism evidence="2 3">
    <name type="scientific">Symbiodinium pilosum</name>
    <name type="common">Dinoflagellate</name>
    <dbReference type="NCBI Taxonomy" id="2952"/>
    <lineage>
        <taxon>Eukaryota</taxon>
        <taxon>Sar</taxon>
        <taxon>Alveolata</taxon>
        <taxon>Dinophyceae</taxon>
        <taxon>Suessiales</taxon>
        <taxon>Symbiodiniaceae</taxon>
        <taxon>Symbiodinium</taxon>
    </lineage>
</organism>
<feature type="transmembrane region" description="Helical" evidence="1">
    <location>
        <begin position="80"/>
        <end position="97"/>
    </location>
</feature>
<comment type="caution">
    <text evidence="2">The sequence shown here is derived from an EMBL/GenBank/DDBJ whole genome shotgun (WGS) entry which is preliminary data.</text>
</comment>
<dbReference type="AlphaFoldDB" id="A0A812WM64"/>
<protein>
    <submittedName>
        <fullName evidence="2">Uncharacterized protein</fullName>
    </submittedName>
</protein>
<dbReference type="Proteomes" id="UP000649617">
    <property type="component" value="Unassembled WGS sequence"/>
</dbReference>
<feature type="non-terminal residue" evidence="2">
    <location>
        <position position="383"/>
    </location>
</feature>
<reference evidence="2" key="1">
    <citation type="submission" date="2021-02" db="EMBL/GenBank/DDBJ databases">
        <authorList>
            <person name="Dougan E. K."/>
            <person name="Rhodes N."/>
            <person name="Thang M."/>
            <person name="Chan C."/>
        </authorList>
    </citation>
    <scope>NUCLEOTIDE SEQUENCE</scope>
</reference>
<keyword evidence="1" id="KW-0812">Transmembrane</keyword>
<proteinExistence type="predicted"/>
<evidence type="ECO:0000256" key="1">
    <source>
        <dbReference type="SAM" id="Phobius"/>
    </source>
</evidence>
<dbReference type="EMBL" id="CAJNIZ010044120">
    <property type="protein sequence ID" value="CAE7678837.1"/>
    <property type="molecule type" value="Genomic_DNA"/>
</dbReference>
<gene>
    <name evidence="2" type="ORF">SPIL2461_LOCUS18863</name>
</gene>
<evidence type="ECO:0000313" key="2">
    <source>
        <dbReference type="EMBL" id="CAE7678837.1"/>
    </source>
</evidence>
<feature type="transmembrane region" description="Helical" evidence="1">
    <location>
        <begin position="47"/>
        <end position="68"/>
    </location>
</feature>
<dbReference type="OrthoDB" id="419099at2759"/>